<organism evidence="1 2">
    <name type="scientific">Vavraia culicis (isolate floridensis)</name>
    <name type="common">Microsporidian parasite</name>
    <dbReference type="NCBI Taxonomy" id="948595"/>
    <lineage>
        <taxon>Eukaryota</taxon>
        <taxon>Fungi</taxon>
        <taxon>Fungi incertae sedis</taxon>
        <taxon>Microsporidia</taxon>
        <taxon>Pleistophoridae</taxon>
        <taxon>Vavraia</taxon>
    </lineage>
</organism>
<dbReference type="Proteomes" id="UP000011081">
    <property type="component" value="Unassembled WGS sequence"/>
</dbReference>
<name>L2GTY7_VAVCU</name>
<dbReference type="GeneID" id="19879282"/>
<keyword evidence="2" id="KW-1185">Reference proteome</keyword>
<dbReference type="EMBL" id="GL877424">
    <property type="protein sequence ID" value="ELA47131.1"/>
    <property type="molecule type" value="Genomic_DNA"/>
</dbReference>
<evidence type="ECO:0000313" key="1">
    <source>
        <dbReference type="EMBL" id="ELA47131.1"/>
    </source>
</evidence>
<reference evidence="2" key="1">
    <citation type="submission" date="2011-03" db="EMBL/GenBank/DDBJ databases">
        <title>The genome sequence of Vavraia culicis strain floridensis.</title>
        <authorList>
            <consortium name="The Broad Institute Genome Sequencing Platform"/>
            <person name="Cuomo C."/>
            <person name="Becnel J."/>
            <person name="Sanscrainte N."/>
            <person name="Young S.K."/>
            <person name="Zeng Q."/>
            <person name="Gargeya S."/>
            <person name="Fitzgerald M."/>
            <person name="Haas B."/>
            <person name="Abouelleil A."/>
            <person name="Alvarado L."/>
            <person name="Arachchi H.M."/>
            <person name="Berlin A."/>
            <person name="Chapman S.B."/>
            <person name="Gearin G."/>
            <person name="Goldberg J."/>
            <person name="Griggs A."/>
            <person name="Gujja S."/>
            <person name="Hansen M."/>
            <person name="Heiman D."/>
            <person name="Howarth C."/>
            <person name="Larimer J."/>
            <person name="Lui A."/>
            <person name="MacDonald P.J.P."/>
            <person name="McCowen C."/>
            <person name="Montmayeur A."/>
            <person name="Murphy C."/>
            <person name="Neiman D."/>
            <person name="Pearson M."/>
            <person name="Priest M."/>
            <person name="Roberts A."/>
            <person name="Saif S."/>
            <person name="Shea T."/>
            <person name="Sisk P."/>
            <person name="Stolte C."/>
            <person name="Sykes S."/>
            <person name="Wortman J."/>
            <person name="Nusbaum C."/>
            <person name="Birren B."/>
        </authorList>
    </citation>
    <scope>NUCLEOTIDE SEQUENCE [LARGE SCALE GENOMIC DNA]</scope>
    <source>
        <strain evidence="2">floridensis</strain>
    </source>
</reference>
<protein>
    <submittedName>
        <fullName evidence="1">Uncharacterized protein</fullName>
    </submittedName>
</protein>
<evidence type="ECO:0000313" key="2">
    <source>
        <dbReference type="Proteomes" id="UP000011081"/>
    </source>
</evidence>
<dbReference type="OrthoDB" id="10367267at2759"/>
<accession>L2GTY7</accession>
<feature type="non-terminal residue" evidence="1">
    <location>
        <position position="1"/>
    </location>
</feature>
<gene>
    <name evidence="1" type="ORF">VCUG_01404</name>
</gene>
<dbReference type="InParanoid" id="L2GTY7"/>
<dbReference type="RefSeq" id="XP_008074422.1">
    <property type="nucleotide sequence ID" value="XM_008076231.1"/>
</dbReference>
<proteinExistence type="predicted"/>
<dbReference type="HOGENOM" id="CLU_1810900_0_0_1"/>
<sequence>VFVAINSEEVLKKQQEVAQEKSIILRLYKNCCKSFKCDILHYKIRNKENTELYKHCKYYFLIKFIILHSYDELVSSIDLKLIVSDEKLFLYLLEKVIDDSDLVRARKMLMFAKKHKYFNRKYYDLKERYKRVCRRARKFALYE</sequence>
<dbReference type="OMA" id="SINMRLI"/>
<dbReference type="AlphaFoldDB" id="L2GTY7"/>
<dbReference type="VEuPathDB" id="MicrosporidiaDB:VCUG_01404"/>